<dbReference type="PANTHER" id="PTHR33164">
    <property type="entry name" value="TRANSCRIPTIONAL REGULATOR, MARR FAMILY"/>
    <property type="match status" value="1"/>
</dbReference>
<sequence length="142" mass="16367">MKDMNIKIIDLELARLIRRVTSASRKIGHLDRSAYLILNRILSEGPAGVKVLAEEAHLDISTLSRQTASLEQKGYVERIPDPVDRRAYTLQITELGKKEFYEHQKLRFAALDENLEAWADDEIEVFAKLLTKYNHPFTKKES</sequence>
<dbReference type="Pfam" id="PF01047">
    <property type="entry name" value="MarR"/>
    <property type="match status" value="1"/>
</dbReference>
<dbReference type="PANTHER" id="PTHR33164:SF57">
    <property type="entry name" value="MARR-FAMILY TRANSCRIPTIONAL REGULATOR"/>
    <property type="match status" value="1"/>
</dbReference>
<dbReference type="Gene3D" id="1.10.10.10">
    <property type="entry name" value="Winged helix-like DNA-binding domain superfamily/Winged helix DNA-binding domain"/>
    <property type="match status" value="1"/>
</dbReference>
<dbReference type="PRINTS" id="PR00598">
    <property type="entry name" value="HTHMARR"/>
</dbReference>
<dbReference type="AlphaFoldDB" id="A0A3D8GMD6"/>
<name>A0A3D8GMD6_9BACI</name>
<keyword evidence="1" id="KW-0805">Transcription regulation</keyword>
<dbReference type="Proteomes" id="UP000257144">
    <property type="component" value="Unassembled WGS sequence"/>
</dbReference>
<dbReference type="OrthoDB" id="2389730at2"/>
<evidence type="ECO:0000313" key="5">
    <source>
        <dbReference type="EMBL" id="RDU35630.1"/>
    </source>
</evidence>
<protein>
    <submittedName>
        <fullName evidence="5">MarR family transcriptional regulator</fullName>
    </submittedName>
</protein>
<evidence type="ECO:0000313" key="6">
    <source>
        <dbReference type="Proteomes" id="UP000257144"/>
    </source>
</evidence>
<evidence type="ECO:0000256" key="3">
    <source>
        <dbReference type="ARBA" id="ARBA00023163"/>
    </source>
</evidence>
<reference evidence="5 6" key="1">
    <citation type="submission" date="2018-07" db="EMBL/GenBank/DDBJ databases">
        <title>Bacillus sp. YLB-04 draft genome sequence.</title>
        <authorList>
            <person name="Yu L."/>
            <person name="Tang X."/>
        </authorList>
    </citation>
    <scope>NUCLEOTIDE SEQUENCE [LARGE SCALE GENOMIC DNA]</scope>
    <source>
        <strain evidence="5 6">YLB-04</strain>
    </source>
</reference>
<organism evidence="5 6">
    <name type="scientific">Neobacillus piezotolerans</name>
    <dbReference type="NCBI Taxonomy" id="2259171"/>
    <lineage>
        <taxon>Bacteria</taxon>
        <taxon>Bacillati</taxon>
        <taxon>Bacillota</taxon>
        <taxon>Bacilli</taxon>
        <taxon>Bacillales</taxon>
        <taxon>Bacillaceae</taxon>
        <taxon>Neobacillus</taxon>
    </lineage>
</organism>
<dbReference type="InterPro" id="IPR023187">
    <property type="entry name" value="Tscrpt_reg_MarR-type_CS"/>
</dbReference>
<dbReference type="PROSITE" id="PS01117">
    <property type="entry name" value="HTH_MARR_1"/>
    <property type="match status" value="1"/>
</dbReference>
<gene>
    <name evidence="5" type="ORF">DRW41_18025</name>
</gene>
<proteinExistence type="predicted"/>
<dbReference type="InterPro" id="IPR000835">
    <property type="entry name" value="HTH_MarR-typ"/>
</dbReference>
<dbReference type="SUPFAM" id="SSF46785">
    <property type="entry name" value="Winged helix' DNA-binding domain"/>
    <property type="match status" value="1"/>
</dbReference>
<dbReference type="RefSeq" id="WP_115453414.1">
    <property type="nucleotide sequence ID" value="NZ_QNQT01000009.1"/>
</dbReference>
<dbReference type="InterPro" id="IPR036390">
    <property type="entry name" value="WH_DNA-bd_sf"/>
</dbReference>
<dbReference type="GO" id="GO:0006950">
    <property type="term" value="P:response to stress"/>
    <property type="evidence" value="ECO:0007669"/>
    <property type="project" value="TreeGrafter"/>
</dbReference>
<evidence type="ECO:0000256" key="1">
    <source>
        <dbReference type="ARBA" id="ARBA00023015"/>
    </source>
</evidence>
<evidence type="ECO:0000256" key="2">
    <source>
        <dbReference type="ARBA" id="ARBA00023125"/>
    </source>
</evidence>
<dbReference type="InterPro" id="IPR039422">
    <property type="entry name" value="MarR/SlyA-like"/>
</dbReference>
<dbReference type="SMART" id="SM00347">
    <property type="entry name" value="HTH_MARR"/>
    <property type="match status" value="1"/>
</dbReference>
<dbReference type="PROSITE" id="PS50995">
    <property type="entry name" value="HTH_MARR_2"/>
    <property type="match status" value="1"/>
</dbReference>
<accession>A0A3D8GMD6</accession>
<keyword evidence="6" id="KW-1185">Reference proteome</keyword>
<keyword evidence="3" id="KW-0804">Transcription</keyword>
<keyword evidence="2" id="KW-0238">DNA-binding</keyword>
<evidence type="ECO:0000259" key="4">
    <source>
        <dbReference type="PROSITE" id="PS50995"/>
    </source>
</evidence>
<dbReference type="GO" id="GO:0003677">
    <property type="term" value="F:DNA binding"/>
    <property type="evidence" value="ECO:0007669"/>
    <property type="project" value="UniProtKB-KW"/>
</dbReference>
<dbReference type="GO" id="GO:0003700">
    <property type="term" value="F:DNA-binding transcription factor activity"/>
    <property type="evidence" value="ECO:0007669"/>
    <property type="project" value="InterPro"/>
</dbReference>
<dbReference type="InterPro" id="IPR036388">
    <property type="entry name" value="WH-like_DNA-bd_sf"/>
</dbReference>
<feature type="domain" description="HTH marR-type" evidence="4">
    <location>
        <begin position="10"/>
        <end position="135"/>
    </location>
</feature>
<dbReference type="EMBL" id="QNQT01000009">
    <property type="protein sequence ID" value="RDU35630.1"/>
    <property type="molecule type" value="Genomic_DNA"/>
</dbReference>
<comment type="caution">
    <text evidence="5">The sequence shown here is derived from an EMBL/GenBank/DDBJ whole genome shotgun (WGS) entry which is preliminary data.</text>
</comment>